<evidence type="ECO:0000256" key="6">
    <source>
        <dbReference type="RuleBase" id="RU361145"/>
    </source>
</evidence>
<dbReference type="PANTHER" id="PTHR11431:SF75">
    <property type="entry name" value="FERRITIN"/>
    <property type="match status" value="1"/>
</dbReference>
<feature type="binding site" evidence="5">
    <location>
        <position position="141"/>
    </location>
    <ligand>
        <name>Fe cation</name>
        <dbReference type="ChEBI" id="CHEBI:24875"/>
        <label>1</label>
    </ligand>
</feature>
<keyword evidence="2 6" id="KW-0409">Iron storage</keyword>
<dbReference type="SUPFAM" id="SSF47240">
    <property type="entry name" value="Ferritin-like"/>
    <property type="match status" value="1"/>
</dbReference>
<evidence type="ECO:0000313" key="9">
    <source>
        <dbReference type="WBParaSite" id="SMUV_0000189901-mRNA-1"/>
    </source>
</evidence>
<dbReference type="GO" id="GO:0008199">
    <property type="term" value="F:ferric iron binding"/>
    <property type="evidence" value="ECO:0007669"/>
    <property type="project" value="InterPro"/>
</dbReference>
<feature type="binding site" evidence="5">
    <location>
        <position position="107"/>
    </location>
    <ligand>
        <name>Fe cation</name>
        <dbReference type="ChEBI" id="CHEBI:24875"/>
        <label>1</label>
    </ligand>
</feature>
<dbReference type="WBParaSite" id="SMUV_0000189901-mRNA-1">
    <property type="protein sequence ID" value="SMUV_0000189901-mRNA-1"/>
    <property type="gene ID" value="SMUV_0000189901"/>
</dbReference>
<evidence type="ECO:0000256" key="5">
    <source>
        <dbReference type="PIRSR" id="PIRSR601519-1"/>
    </source>
</evidence>
<dbReference type="Proteomes" id="UP000046393">
    <property type="component" value="Unplaced"/>
</dbReference>
<dbReference type="InterPro" id="IPR008331">
    <property type="entry name" value="Ferritin_DPS_dom"/>
</dbReference>
<keyword evidence="3 5" id="KW-0479">Metal-binding</keyword>
<feature type="binding site" evidence="5">
    <location>
        <position position="27"/>
    </location>
    <ligand>
        <name>Fe cation</name>
        <dbReference type="ChEBI" id="CHEBI:24875"/>
        <label>1</label>
    </ligand>
</feature>
<dbReference type="Gene3D" id="1.20.1260.10">
    <property type="match status" value="1"/>
</dbReference>
<reference evidence="9" key="1">
    <citation type="submission" date="2017-02" db="UniProtKB">
        <authorList>
            <consortium name="WormBaseParasite"/>
        </authorList>
    </citation>
    <scope>IDENTIFICATION</scope>
</reference>
<evidence type="ECO:0000259" key="7">
    <source>
        <dbReference type="PROSITE" id="PS50905"/>
    </source>
</evidence>
<accession>A0A0N5ACM1</accession>
<keyword evidence="6" id="KW-0560">Oxidoreductase</keyword>
<dbReference type="FunFam" id="1.20.1260.10:FF:000002">
    <property type="entry name" value="Ferritin, mitochondrial"/>
    <property type="match status" value="1"/>
</dbReference>
<dbReference type="GO" id="GO:0006879">
    <property type="term" value="P:intracellular iron ion homeostasis"/>
    <property type="evidence" value="ECO:0007669"/>
    <property type="project" value="UniProtKB-KW"/>
</dbReference>
<keyword evidence="8" id="KW-1185">Reference proteome</keyword>
<dbReference type="CDD" id="cd01056">
    <property type="entry name" value="Euk_Ferritin"/>
    <property type="match status" value="1"/>
</dbReference>
<dbReference type="Pfam" id="PF00210">
    <property type="entry name" value="Ferritin"/>
    <property type="match status" value="1"/>
</dbReference>
<dbReference type="GO" id="GO:0005737">
    <property type="term" value="C:cytoplasm"/>
    <property type="evidence" value="ECO:0007669"/>
    <property type="project" value="TreeGrafter"/>
</dbReference>
<dbReference type="GO" id="GO:0008198">
    <property type="term" value="F:ferrous iron binding"/>
    <property type="evidence" value="ECO:0007669"/>
    <property type="project" value="TreeGrafter"/>
</dbReference>
<protein>
    <recommendedName>
        <fullName evidence="6">Ferritin</fullName>
        <ecNumber evidence="6">1.16.3.1</ecNumber>
    </recommendedName>
</protein>
<dbReference type="EC" id="1.16.3.1" evidence="6"/>
<dbReference type="PANTHER" id="PTHR11431">
    <property type="entry name" value="FERRITIN"/>
    <property type="match status" value="1"/>
</dbReference>
<comment type="function">
    <text evidence="6">Stores iron in a soluble, non-toxic, readily available form. Important for iron homeostasis. Iron is taken up in the ferrous form and deposited as ferric hydroxides after oxidation.</text>
</comment>
<keyword evidence="4 5" id="KW-0408">Iron</keyword>
<feature type="domain" description="Ferritin-like diiron" evidence="7">
    <location>
        <begin position="10"/>
        <end position="159"/>
    </location>
</feature>
<evidence type="ECO:0000256" key="3">
    <source>
        <dbReference type="ARBA" id="ARBA00022723"/>
    </source>
</evidence>
<proteinExistence type="inferred from homology"/>
<dbReference type="GO" id="GO:0006826">
    <property type="term" value="P:iron ion transport"/>
    <property type="evidence" value="ECO:0007669"/>
    <property type="project" value="InterPro"/>
</dbReference>
<dbReference type="InterPro" id="IPR009040">
    <property type="entry name" value="Ferritin-like_diiron"/>
</dbReference>
<dbReference type="PROSITE" id="PS50905">
    <property type="entry name" value="FERRITIN_LIKE"/>
    <property type="match status" value="1"/>
</dbReference>
<sequence length="189" mass="21908">MPNEQSLTRHHYSPEAEAAVNRQINMELYSSYLYLSMATYFSRSEVSLPHISKWLKAQSDQEREHALMLIQFQTLRGGKVKFEEIKRPEKCEWESALEAFEMALKVERDTNNALLELHGIGETQRDPHLCAFIEEKYLREQVLSIDEIGRFVAILKRAGKGLGEYIFDTKNFQPSEEAVVNETITELSH</sequence>
<comment type="catalytic activity">
    <reaction evidence="6">
        <text>4 Fe(2+) + O2 + 4 H(+) = 4 Fe(3+) + 2 H2O</text>
        <dbReference type="Rhea" id="RHEA:11148"/>
        <dbReference type="ChEBI" id="CHEBI:15377"/>
        <dbReference type="ChEBI" id="CHEBI:15378"/>
        <dbReference type="ChEBI" id="CHEBI:15379"/>
        <dbReference type="ChEBI" id="CHEBI:29033"/>
        <dbReference type="ChEBI" id="CHEBI:29034"/>
        <dbReference type="EC" id="1.16.3.1"/>
    </reaction>
</comment>
<feature type="binding site" evidence="5">
    <location>
        <position position="65"/>
    </location>
    <ligand>
        <name>Fe cation</name>
        <dbReference type="ChEBI" id="CHEBI:24875"/>
        <label>1</label>
    </ligand>
</feature>
<organism evidence="8 9">
    <name type="scientific">Syphacia muris</name>
    <dbReference type="NCBI Taxonomy" id="451379"/>
    <lineage>
        <taxon>Eukaryota</taxon>
        <taxon>Metazoa</taxon>
        <taxon>Ecdysozoa</taxon>
        <taxon>Nematoda</taxon>
        <taxon>Chromadorea</taxon>
        <taxon>Rhabditida</taxon>
        <taxon>Spirurina</taxon>
        <taxon>Oxyuridomorpha</taxon>
        <taxon>Oxyuroidea</taxon>
        <taxon>Oxyuridae</taxon>
        <taxon>Syphacia</taxon>
    </lineage>
</organism>
<dbReference type="GO" id="GO:0004322">
    <property type="term" value="F:ferroxidase activity"/>
    <property type="evidence" value="ECO:0007669"/>
    <property type="project" value="UniProtKB-EC"/>
</dbReference>
<feature type="binding site" evidence="5">
    <location>
        <position position="62"/>
    </location>
    <ligand>
        <name>Fe cation</name>
        <dbReference type="ChEBI" id="CHEBI:24875"/>
        <label>1</label>
    </ligand>
</feature>
<evidence type="ECO:0000256" key="2">
    <source>
        <dbReference type="ARBA" id="ARBA00022434"/>
    </source>
</evidence>
<dbReference type="InterPro" id="IPR012347">
    <property type="entry name" value="Ferritin-like"/>
</dbReference>
<dbReference type="AlphaFoldDB" id="A0A0N5ACM1"/>
<evidence type="ECO:0000256" key="4">
    <source>
        <dbReference type="ARBA" id="ARBA00023004"/>
    </source>
</evidence>
<comment type="similarity">
    <text evidence="1 6">Belongs to the ferritin family.</text>
</comment>
<dbReference type="InterPro" id="IPR001519">
    <property type="entry name" value="Ferritin"/>
</dbReference>
<evidence type="ECO:0000256" key="1">
    <source>
        <dbReference type="ARBA" id="ARBA00007513"/>
    </source>
</evidence>
<evidence type="ECO:0000313" key="8">
    <source>
        <dbReference type="Proteomes" id="UP000046393"/>
    </source>
</evidence>
<name>A0A0N5ACM1_9BILA</name>
<dbReference type="InterPro" id="IPR009078">
    <property type="entry name" value="Ferritin-like_SF"/>
</dbReference>
<dbReference type="STRING" id="451379.A0A0N5ACM1"/>